<evidence type="ECO:0000256" key="7">
    <source>
        <dbReference type="ARBA" id="ARBA00022821"/>
    </source>
</evidence>
<evidence type="ECO:0000256" key="8">
    <source>
        <dbReference type="ARBA" id="ARBA00023157"/>
    </source>
</evidence>
<keyword evidence="8" id="KW-1015">Disulfide bond</keyword>
<dbReference type="InterPro" id="IPR039641">
    <property type="entry name" value="LCR"/>
</dbReference>
<dbReference type="EMBL" id="HG994368">
    <property type="protein sequence ID" value="CAF1858027.1"/>
    <property type="molecule type" value="Genomic_DNA"/>
</dbReference>
<evidence type="ECO:0000256" key="3">
    <source>
        <dbReference type="ARBA" id="ARBA00022525"/>
    </source>
</evidence>
<keyword evidence="5 9" id="KW-0295">Fungicide</keyword>
<feature type="chain" id="PRO_5043093225" description="Defensin-like protein" evidence="9">
    <location>
        <begin position="22"/>
        <end position="80"/>
    </location>
</feature>
<evidence type="ECO:0000256" key="1">
    <source>
        <dbReference type="ARBA" id="ARBA00004613"/>
    </source>
</evidence>
<gene>
    <name evidence="10" type="ORF">DARMORV10_C04P44220.1</name>
</gene>
<dbReference type="PANTHER" id="PTHR36788">
    <property type="entry name" value="DEFENSIN-LIKE PROTEIN 183"/>
    <property type="match status" value="1"/>
</dbReference>
<name>A0A816JRJ0_BRANA</name>
<sequence>MAKAASSLALPIIFLVLFSFGEQNMGSIWCDKFIGPCVKFPDCDQSCRDKLGPDSNGFCDIKAKNYCHCKYDCWNGKTPV</sequence>
<accession>A0A816JRJ0</accession>
<evidence type="ECO:0000256" key="9">
    <source>
        <dbReference type="RuleBase" id="RU367109"/>
    </source>
</evidence>
<evidence type="ECO:0000313" key="10">
    <source>
        <dbReference type="EMBL" id="CAF1858027.1"/>
    </source>
</evidence>
<comment type="similarity">
    <text evidence="2 9">Belongs to the DEFL family.</text>
</comment>
<organism evidence="10">
    <name type="scientific">Brassica napus</name>
    <name type="common">Rape</name>
    <dbReference type="NCBI Taxonomy" id="3708"/>
    <lineage>
        <taxon>Eukaryota</taxon>
        <taxon>Viridiplantae</taxon>
        <taxon>Streptophyta</taxon>
        <taxon>Embryophyta</taxon>
        <taxon>Tracheophyta</taxon>
        <taxon>Spermatophyta</taxon>
        <taxon>Magnoliopsida</taxon>
        <taxon>eudicotyledons</taxon>
        <taxon>Gunneridae</taxon>
        <taxon>Pentapetalae</taxon>
        <taxon>rosids</taxon>
        <taxon>malvids</taxon>
        <taxon>Brassicales</taxon>
        <taxon>Brassicaceae</taxon>
        <taxon>Brassiceae</taxon>
        <taxon>Brassica</taxon>
    </lineage>
</organism>
<evidence type="ECO:0000256" key="4">
    <source>
        <dbReference type="ARBA" id="ARBA00022529"/>
    </source>
</evidence>
<dbReference type="PANTHER" id="PTHR36788:SF3">
    <property type="entry name" value="DEFENSIN-LIKE PROTEIN 171-RELATED"/>
    <property type="match status" value="1"/>
</dbReference>
<keyword evidence="7 9" id="KW-0611">Plant defense</keyword>
<dbReference type="GO" id="GO:0031640">
    <property type="term" value="P:killing of cells of another organism"/>
    <property type="evidence" value="ECO:0007669"/>
    <property type="project" value="UniProtKB-UniRule"/>
</dbReference>
<keyword evidence="3 9" id="KW-0964">Secreted</keyword>
<dbReference type="AlphaFoldDB" id="A0A816JRJ0"/>
<dbReference type="Proteomes" id="UP001295469">
    <property type="component" value="Chromosome C04"/>
</dbReference>
<keyword evidence="6 9" id="KW-0732">Signal</keyword>
<evidence type="ECO:0000256" key="2">
    <source>
        <dbReference type="ARBA" id="ARBA00006722"/>
    </source>
</evidence>
<comment type="subcellular location">
    <subcellularLocation>
        <location evidence="1 9">Secreted</location>
    </subcellularLocation>
</comment>
<dbReference type="GO" id="GO:0005576">
    <property type="term" value="C:extracellular region"/>
    <property type="evidence" value="ECO:0007669"/>
    <property type="project" value="UniProtKB-SubCell"/>
</dbReference>
<evidence type="ECO:0000256" key="6">
    <source>
        <dbReference type="ARBA" id="ARBA00022729"/>
    </source>
</evidence>
<reference evidence="10" key="1">
    <citation type="submission" date="2021-01" db="EMBL/GenBank/DDBJ databases">
        <authorList>
            <consortium name="Genoscope - CEA"/>
            <person name="William W."/>
        </authorList>
    </citation>
    <scope>NUCLEOTIDE SEQUENCE</scope>
</reference>
<proteinExistence type="inferred from homology"/>
<protein>
    <recommendedName>
        <fullName evidence="9">Defensin-like protein</fullName>
    </recommendedName>
</protein>
<evidence type="ECO:0000256" key="5">
    <source>
        <dbReference type="ARBA" id="ARBA00022577"/>
    </source>
</evidence>
<keyword evidence="4 9" id="KW-0929">Antimicrobial</keyword>
<dbReference type="GO" id="GO:0050832">
    <property type="term" value="P:defense response to fungus"/>
    <property type="evidence" value="ECO:0007669"/>
    <property type="project" value="UniProtKB-UniRule"/>
</dbReference>
<feature type="signal peptide" evidence="9">
    <location>
        <begin position="1"/>
        <end position="21"/>
    </location>
</feature>